<dbReference type="Proteomes" id="UP000009229">
    <property type="component" value="Chromosome"/>
</dbReference>
<sequence length="127" mass="14255">MVLLNFSHPFTAEQLQQLEELTQKRIDRVIEIDAQIDPQQPIVPQVAAMVGRAGLTPQEWQTLPIVINPPSLNFSAVTLLAELHGRCGYFPAVVRLRPVPGSVPPRFEVAEIVNLQAVREEARKGRW</sequence>
<gene>
    <name evidence="1" type="ordered locus">Desku_0444</name>
</gene>
<evidence type="ECO:0000313" key="1">
    <source>
        <dbReference type="EMBL" id="AEG14068.1"/>
    </source>
</evidence>
<organism evidence="1 2">
    <name type="scientific">Desulfofundulus kuznetsovii (strain DSM 6115 / VKM B-1805 / 17)</name>
    <name type="common">Desulfotomaculum kuznetsovii</name>
    <dbReference type="NCBI Taxonomy" id="760568"/>
    <lineage>
        <taxon>Bacteria</taxon>
        <taxon>Bacillati</taxon>
        <taxon>Bacillota</taxon>
        <taxon>Clostridia</taxon>
        <taxon>Eubacteriales</taxon>
        <taxon>Peptococcaceae</taxon>
        <taxon>Desulfofundulus</taxon>
    </lineage>
</organism>
<dbReference type="RefSeq" id="WP_013821583.1">
    <property type="nucleotide sequence ID" value="NC_015573.1"/>
</dbReference>
<dbReference type="EMBL" id="CP002770">
    <property type="protein sequence ID" value="AEG14068.1"/>
    <property type="molecule type" value="Genomic_DNA"/>
</dbReference>
<keyword evidence="2" id="KW-1185">Reference proteome</keyword>
<reference evidence="2" key="1">
    <citation type="submission" date="2011-05" db="EMBL/GenBank/DDBJ databases">
        <title>Complete sequence of Desulfotomaculum kuznetsovii DSM 6115.</title>
        <authorList>
            <person name="Lucas S."/>
            <person name="Han J."/>
            <person name="Lapidus A."/>
            <person name="Cheng J.-F."/>
            <person name="Goodwin L."/>
            <person name="Pitluck S."/>
            <person name="Peters L."/>
            <person name="Mikhailova N."/>
            <person name="Lu M."/>
            <person name="Saunders E."/>
            <person name="Han C."/>
            <person name="Tapia R."/>
            <person name="Land M."/>
            <person name="Hauser L."/>
            <person name="Kyrpides N."/>
            <person name="Ivanova N."/>
            <person name="Pagani I."/>
            <person name="Nazina T."/>
            <person name="Ivanova A."/>
            <person name="Parshina S."/>
            <person name="Kuever J."/>
            <person name="Muyzer G."/>
            <person name="Plugge C."/>
            <person name="Stams A."/>
            <person name="Woyke T."/>
        </authorList>
    </citation>
    <scope>NUCLEOTIDE SEQUENCE [LARGE SCALE GENOMIC DNA]</scope>
    <source>
        <strain evidence="2">DSM 6115 / VKM B-1805 / 17</strain>
    </source>
</reference>
<dbReference type="AlphaFoldDB" id="A0AAU8Q0K5"/>
<dbReference type="NCBIfam" id="NF040560">
    <property type="entry name" value="CAS_Csx15"/>
    <property type="match status" value="1"/>
</dbReference>
<dbReference type="KEGG" id="dku:Desku_0444"/>
<name>A0AAU8Q0K5_DESK7</name>
<evidence type="ECO:0000313" key="2">
    <source>
        <dbReference type="Proteomes" id="UP000009229"/>
    </source>
</evidence>
<accession>A0AAU8Q0K5</accession>
<dbReference type="CDD" id="cd09766">
    <property type="entry name" value="Csx15_I-U"/>
    <property type="match status" value="1"/>
</dbReference>
<proteinExistence type="predicted"/>
<protein>
    <submittedName>
        <fullName evidence="1">Uncharacterized protein</fullName>
    </submittedName>
</protein>